<dbReference type="OrthoDB" id="5638848at2"/>
<dbReference type="SUPFAM" id="SSF52540">
    <property type="entry name" value="P-loop containing nucleoside triphosphate hydrolases"/>
    <property type="match status" value="1"/>
</dbReference>
<dbReference type="AlphaFoldDB" id="A0A1T5D9L4"/>
<dbReference type="EMBL" id="FUYM01000005">
    <property type="protein sequence ID" value="SKB68394.1"/>
    <property type="molecule type" value="Genomic_DNA"/>
</dbReference>
<proteinExistence type="predicted"/>
<dbReference type="Pfam" id="PF13521">
    <property type="entry name" value="AAA_28"/>
    <property type="match status" value="1"/>
</dbReference>
<dbReference type="Proteomes" id="UP000189818">
    <property type="component" value="Unassembled WGS sequence"/>
</dbReference>
<feature type="domain" description="NadR/Ttd14 AAA" evidence="1">
    <location>
        <begin position="7"/>
        <end position="170"/>
    </location>
</feature>
<name>A0A1T5D9L4_9SPHN</name>
<dbReference type="InterPro" id="IPR027417">
    <property type="entry name" value="P-loop_NTPase"/>
</dbReference>
<organism evidence="2 3">
    <name type="scientific">Rhizorhabdus histidinilytica</name>
    <dbReference type="NCBI Taxonomy" id="439228"/>
    <lineage>
        <taxon>Bacteria</taxon>
        <taxon>Pseudomonadati</taxon>
        <taxon>Pseudomonadota</taxon>
        <taxon>Alphaproteobacteria</taxon>
        <taxon>Sphingomonadales</taxon>
        <taxon>Sphingomonadaceae</taxon>
        <taxon>Rhizorhabdus</taxon>
    </lineage>
</organism>
<dbReference type="Gene3D" id="3.40.50.300">
    <property type="entry name" value="P-loop containing nucleotide triphosphate hydrolases"/>
    <property type="match status" value="1"/>
</dbReference>
<reference evidence="3" key="1">
    <citation type="submission" date="2017-02" db="EMBL/GenBank/DDBJ databases">
        <authorList>
            <person name="Varghese N."/>
            <person name="Submissions S."/>
        </authorList>
    </citation>
    <scope>NUCLEOTIDE SEQUENCE [LARGE SCALE GENOMIC DNA]</scope>
    <source>
        <strain evidence="3">UM2</strain>
    </source>
</reference>
<dbReference type="InterPro" id="IPR038727">
    <property type="entry name" value="NadR/Ttd14_AAA_dom"/>
</dbReference>
<evidence type="ECO:0000313" key="2">
    <source>
        <dbReference type="EMBL" id="SKB68394.1"/>
    </source>
</evidence>
<dbReference type="RefSeq" id="WP_079648421.1">
    <property type="nucleotide sequence ID" value="NZ_FUYM01000005.1"/>
</dbReference>
<sequence>MTTDHLFIVTGGPGSGKSSLIAALASAGHATMPEAGRAIIQDQVAIGGDALPWADRAAFADLMLGWELRSHREARAIAGPVILDRGIPDVIGYRTLCGLPVPDPLRRAAELYRYNRRVFIAPHWPAIFAQDAERKQSPEEAAATARAMERAYADCGYELVALPLAPVAERAAFVAATIAAAGIARRT</sequence>
<keyword evidence="3" id="KW-1185">Reference proteome</keyword>
<gene>
    <name evidence="2" type="ORF">SAMN06295920_10522</name>
</gene>
<evidence type="ECO:0000259" key="1">
    <source>
        <dbReference type="Pfam" id="PF13521"/>
    </source>
</evidence>
<evidence type="ECO:0000313" key="3">
    <source>
        <dbReference type="Proteomes" id="UP000189818"/>
    </source>
</evidence>
<accession>A0A1T5D9L4</accession>
<dbReference type="STRING" id="439228.SAMN06295920_10522"/>
<protein>
    <submittedName>
        <fullName evidence="2">Predicted ATPase</fullName>
    </submittedName>
</protein>